<feature type="compositionally biased region" description="Polar residues" evidence="5">
    <location>
        <begin position="878"/>
        <end position="892"/>
    </location>
</feature>
<gene>
    <name evidence="7" type="ORF">FISHEDRAFT_43345</name>
</gene>
<proteinExistence type="predicted"/>
<dbReference type="PANTHER" id="PTHR46910">
    <property type="entry name" value="TRANSCRIPTION FACTOR PDR1"/>
    <property type="match status" value="1"/>
</dbReference>
<protein>
    <recommendedName>
        <fullName evidence="6">Zn(2)-C6 fungal-type domain-containing protein</fullName>
    </recommendedName>
</protein>
<evidence type="ECO:0000259" key="6">
    <source>
        <dbReference type="PROSITE" id="PS50048"/>
    </source>
</evidence>
<dbReference type="PROSITE" id="PS50048">
    <property type="entry name" value="ZN2_CY6_FUNGAL_2"/>
    <property type="match status" value="1"/>
</dbReference>
<dbReference type="SUPFAM" id="SSF57701">
    <property type="entry name" value="Zn2/Cys6 DNA-binding domain"/>
    <property type="match status" value="1"/>
</dbReference>
<dbReference type="GO" id="GO:0005634">
    <property type="term" value="C:nucleus"/>
    <property type="evidence" value="ECO:0007669"/>
    <property type="project" value="UniProtKB-SubCell"/>
</dbReference>
<dbReference type="SMART" id="SM00906">
    <property type="entry name" value="Fungal_trans"/>
    <property type="match status" value="1"/>
</dbReference>
<evidence type="ECO:0000313" key="7">
    <source>
        <dbReference type="EMBL" id="KIY48461.1"/>
    </source>
</evidence>
<keyword evidence="2" id="KW-0479">Metal-binding</keyword>
<dbReference type="OrthoDB" id="25921at2759"/>
<comment type="subcellular location">
    <subcellularLocation>
        <location evidence="1">Nucleus</location>
    </subcellularLocation>
</comment>
<dbReference type="GO" id="GO:0000981">
    <property type="term" value="F:DNA-binding transcription factor activity, RNA polymerase II-specific"/>
    <property type="evidence" value="ECO:0007669"/>
    <property type="project" value="InterPro"/>
</dbReference>
<reference evidence="7 8" key="1">
    <citation type="journal article" date="2015" name="Fungal Genet. Biol.">
        <title>Evolution of novel wood decay mechanisms in Agaricales revealed by the genome sequences of Fistulina hepatica and Cylindrobasidium torrendii.</title>
        <authorList>
            <person name="Floudas D."/>
            <person name="Held B.W."/>
            <person name="Riley R."/>
            <person name="Nagy L.G."/>
            <person name="Koehler G."/>
            <person name="Ransdell A.S."/>
            <person name="Younus H."/>
            <person name="Chow J."/>
            <person name="Chiniquy J."/>
            <person name="Lipzen A."/>
            <person name="Tritt A."/>
            <person name="Sun H."/>
            <person name="Haridas S."/>
            <person name="LaButti K."/>
            <person name="Ohm R.A."/>
            <person name="Kues U."/>
            <person name="Blanchette R.A."/>
            <person name="Grigoriev I.V."/>
            <person name="Minto R.E."/>
            <person name="Hibbett D.S."/>
        </authorList>
    </citation>
    <scope>NUCLEOTIDE SEQUENCE [LARGE SCALE GENOMIC DNA]</scope>
    <source>
        <strain evidence="7 8">ATCC 64428</strain>
    </source>
</reference>
<dbReference type="EMBL" id="KN881833">
    <property type="protein sequence ID" value="KIY48461.1"/>
    <property type="molecule type" value="Genomic_DNA"/>
</dbReference>
<dbReference type="PROSITE" id="PS00463">
    <property type="entry name" value="ZN2_CY6_FUNGAL_1"/>
    <property type="match status" value="1"/>
</dbReference>
<feature type="compositionally biased region" description="Polar residues" evidence="5">
    <location>
        <begin position="1"/>
        <end position="17"/>
    </location>
</feature>
<dbReference type="Gene3D" id="4.10.240.10">
    <property type="entry name" value="Zn(2)-C6 fungal-type DNA-binding domain"/>
    <property type="match status" value="1"/>
</dbReference>
<feature type="region of interest" description="Disordered" evidence="5">
    <location>
        <begin position="718"/>
        <end position="816"/>
    </location>
</feature>
<dbReference type="Proteomes" id="UP000054144">
    <property type="component" value="Unassembled WGS sequence"/>
</dbReference>
<name>A0A0D7AF02_9AGAR</name>
<evidence type="ECO:0000256" key="2">
    <source>
        <dbReference type="ARBA" id="ARBA00022723"/>
    </source>
</evidence>
<evidence type="ECO:0000313" key="8">
    <source>
        <dbReference type="Proteomes" id="UP000054144"/>
    </source>
</evidence>
<dbReference type="GO" id="GO:0006351">
    <property type="term" value="P:DNA-templated transcription"/>
    <property type="evidence" value="ECO:0007669"/>
    <property type="project" value="InterPro"/>
</dbReference>
<dbReference type="AlphaFoldDB" id="A0A0D7AF02"/>
<feature type="region of interest" description="Disordered" evidence="5">
    <location>
        <begin position="106"/>
        <end position="159"/>
    </location>
</feature>
<keyword evidence="8" id="KW-1185">Reference proteome</keyword>
<organism evidence="7 8">
    <name type="scientific">Fistulina hepatica ATCC 64428</name>
    <dbReference type="NCBI Taxonomy" id="1128425"/>
    <lineage>
        <taxon>Eukaryota</taxon>
        <taxon>Fungi</taxon>
        <taxon>Dikarya</taxon>
        <taxon>Basidiomycota</taxon>
        <taxon>Agaricomycotina</taxon>
        <taxon>Agaricomycetes</taxon>
        <taxon>Agaricomycetidae</taxon>
        <taxon>Agaricales</taxon>
        <taxon>Fistulinaceae</taxon>
        <taxon>Fistulina</taxon>
    </lineage>
</organism>
<dbReference type="InterPro" id="IPR007219">
    <property type="entry name" value="XnlR_reg_dom"/>
</dbReference>
<evidence type="ECO:0000256" key="1">
    <source>
        <dbReference type="ARBA" id="ARBA00004123"/>
    </source>
</evidence>
<feature type="compositionally biased region" description="Polar residues" evidence="5">
    <location>
        <begin position="137"/>
        <end position="156"/>
    </location>
</feature>
<feature type="compositionally biased region" description="Polar residues" evidence="5">
    <location>
        <begin position="751"/>
        <end position="793"/>
    </location>
</feature>
<evidence type="ECO:0000256" key="3">
    <source>
        <dbReference type="ARBA" id="ARBA00023125"/>
    </source>
</evidence>
<evidence type="ECO:0000256" key="5">
    <source>
        <dbReference type="SAM" id="MobiDB-lite"/>
    </source>
</evidence>
<feature type="region of interest" description="Disordered" evidence="5">
    <location>
        <begin position="878"/>
        <end position="904"/>
    </location>
</feature>
<dbReference type="InterPro" id="IPR050987">
    <property type="entry name" value="AtrR-like"/>
</dbReference>
<keyword evidence="3" id="KW-0238">DNA-binding</keyword>
<keyword evidence="4" id="KW-0539">Nucleus</keyword>
<dbReference type="CDD" id="cd12148">
    <property type="entry name" value="fungal_TF_MHR"/>
    <property type="match status" value="1"/>
</dbReference>
<dbReference type="GO" id="GO:0003677">
    <property type="term" value="F:DNA binding"/>
    <property type="evidence" value="ECO:0007669"/>
    <property type="project" value="UniProtKB-KW"/>
</dbReference>
<dbReference type="InterPro" id="IPR001138">
    <property type="entry name" value="Zn2Cys6_DnaBD"/>
</dbReference>
<accession>A0A0D7AF02</accession>
<dbReference type="Pfam" id="PF04082">
    <property type="entry name" value="Fungal_trans"/>
    <property type="match status" value="1"/>
</dbReference>
<evidence type="ECO:0000256" key="4">
    <source>
        <dbReference type="ARBA" id="ARBA00023242"/>
    </source>
</evidence>
<feature type="region of interest" description="Disordered" evidence="5">
    <location>
        <begin position="1"/>
        <end position="21"/>
    </location>
</feature>
<feature type="domain" description="Zn(2)-C6 fungal-type" evidence="6">
    <location>
        <begin position="29"/>
        <end position="58"/>
    </location>
</feature>
<dbReference type="SMART" id="SM00066">
    <property type="entry name" value="GAL4"/>
    <property type="match status" value="1"/>
</dbReference>
<sequence>MPPVTTKSTASDSQGENSLKERRFKLSRACDRCRRRRIKCDEGHPCQACLTANAACTFEEPGKRSHPHKSKRTTTLEDRMHHLETLIQAIPPAVFAADHLGAQSWDAGGPSDSHKFPSGVPPPSLHSFPLLNPSAHFKSNGSSTRHSPPSAVSPTDQLAEDTARLSVSASYMYFDDEGFTRWQGETSGLPLLDFLVERTSGNSSKDDASASPGSTDAAAAHWFPNRTARRANVDPQTLWHLITSAIPPDLMDSLVQCYLSTSYYLMPFLHVPTFLADYGHPQKWGEPGFAAFIVSICCLASRHIDDPRVRADPNSGVSSGAQWFDLLARLRTLPMSGADRPTLYTIQSALVAAVYAVGLGALSRAAALLADAVALCFDAGLHRNTYDYETLFDPVEDEVRKRTFWCVYLWDKQLAAHFGRPPVLRFRDCDVGEPREIDDEYITREGYLVPPPRAQEECRMSAFVRLLRITIVLESVVDVPPPRHPSDSSPFLMHASATLFGGPRRLSTLAAFGSRTDGFGQRSLREEEAMLDEIRLSIPSYWAHVPESTDPAISSRSNEPMSSEETVRLTQAERLYTFEQFVRLLIHRQRFSEYVTERTSGVVDGEMTESEKEAMVKAHNCALQIITAQVHIAAKGLMTYYGVHVIHQLTQAGRTLVAVLLNCKSEAFQHLIPPGLDALRSCVGLLRRFSGRYICGLRSGDVMEEFCRLTGIPLEPLRQEMPQTGERPAWIRPLRKKSQARSSYGGDGGSQHDSPGDATSTVQEKGSFTPSDLFTASPGDSGQHNNNVSSPSMQARPHNGLSTASSPSTSFGGSTMGMDRLSMDLLRADPHMYMSMSPADVMALFSHEPDLDVSHLSELDMTNVFSPDYLHSAAANVTQAPPANSGTGSSTEPAAMDVSTGATA</sequence>
<dbReference type="GO" id="GO:0008270">
    <property type="term" value="F:zinc ion binding"/>
    <property type="evidence" value="ECO:0007669"/>
    <property type="project" value="InterPro"/>
</dbReference>
<feature type="compositionally biased region" description="Polar residues" evidence="5">
    <location>
        <begin position="800"/>
        <end position="813"/>
    </location>
</feature>
<dbReference type="PANTHER" id="PTHR46910:SF3">
    <property type="entry name" value="HALOTOLERANCE PROTEIN 9-RELATED"/>
    <property type="match status" value="1"/>
</dbReference>
<dbReference type="Pfam" id="PF00172">
    <property type="entry name" value="Zn_clus"/>
    <property type="match status" value="1"/>
</dbReference>
<dbReference type="InterPro" id="IPR036864">
    <property type="entry name" value="Zn2-C6_fun-type_DNA-bd_sf"/>
</dbReference>